<dbReference type="Proteomes" id="UP000199289">
    <property type="component" value="Unassembled WGS sequence"/>
</dbReference>
<dbReference type="RefSeq" id="WP_139172768.1">
    <property type="nucleotide sequence ID" value="NZ_FNKQ01000001.1"/>
</dbReference>
<evidence type="ECO:0000259" key="2">
    <source>
        <dbReference type="Pfam" id="PF26404"/>
    </source>
</evidence>
<dbReference type="Pfam" id="PF26404">
    <property type="entry name" value="DUF8102"/>
    <property type="match status" value="1"/>
</dbReference>
<dbReference type="AlphaFoldDB" id="A0A1H0YT95"/>
<evidence type="ECO:0000313" key="3">
    <source>
        <dbReference type="EMBL" id="SDQ18404.1"/>
    </source>
</evidence>
<organism evidence="3 4">
    <name type="scientific">Halopelagius longus</name>
    <dbReference type="NCBI Taxonomy" id="1236180"/>
    <lineage>
        <taxon>Archaea</taxon>
        <taxon>Methanobacteriati</taxon>
        <taxon>Methanobacteriota</taxon>
        <taxon>Stenosarchaea group</taxon>
        <taxon>Halobacteria</taxon>
        <taxon>Halobacteriales</taxon>
        <taxon>Haloferacaceae</taxon>
    </lineage>
</organism>
<gene>
    <name evidence="3" type="ORF">SAMN05216278_0831</name>
</gene>
<dbReference type="EMBL" id="FNKQ01000001">
    <property type="protein sequence ID" value="SDQ18404.1"/>
    <property type="molecule type" value="Genomic_DNA"/>
</dbReference>
<feature type="region of interest" description="Disordered" evidence="1">
    <location>
        <begin position="230"/>
        <end position="249"/>
    </location>
</feature>
<protein>
    <recommendedName>
        <fullName evidence="2">Domain of unknown function domain-containing protein</fullName>
    </recommendedName>
</protein>
<sequence>MSDRNERPRGILTPKDRALLRGEIKYEYTQQYSNRRKTIRERITNGILDFDTIQYLLGDDDRKRIFLDPSREANVEDAQFHEAVRALLYWTYFGLKEQNYDFEGLLTEAIEEAEEEFAQKYWGEHVDVSVRFDVDIARIHSTENLIAAVEQGGPVKANRLYDLLTLSGGVPIDTSKLDTVRVWFQSSYPKGEKAVLETLFSQYLDTEVEIKDAVARITSEDLGIDKNSAVVDKGQSPSKPGEIKNYRSSTKPEVNMDALEEEIHQQAILDELPDLDSHTAEGDKSVLESAIDDIVEDADSFPPSIRDIIEDRKDSDDPNEEVSPERVLELLEQIRDPFASTVEIAAALGCAPDAARHALSSLLSSGQIKCHPVTEKSGDQVPIWWVEENSE</sequence>
<dbReference type="OrthoDB" id="193906at2157"/>
<name>A0A1H0YT95_9EURY</name>
<dbReference type="InterPro" id="IPR058415">
    <property type="entry name" value="DUF8102"/>
</dbReference>
<reference evidence="4" key="1">
    <citation type="submission" date="2016-10" db="EMBL/GenBank/DDBJ databases">
        <authorList>
            <person name="Varghese N."/>
            <person name="Submissions S."/>
        </authorList>
    </citation>
    <scope>NUCLEOTIDE SEQUENCE [LARGE SCALE GENOMIC DNA]</scope>
    <source>
        <strain evidence="4">CGMCC 1.12397</strain>
    </source>
</reference>
<evidence type="ECO:0000313" key="4">
    <source>
        <dbReference type="Proteomes" id="UP000199289"/>
    </source>
</evidence>
<accession>A0A1H0YT95</accession>
<feature type="domain" description="Domain of unknown function" evidence="2">
    <location>
        <begin position="11"/>
        <end position="169"/>
    </location>
</feature>
<proteinExistence type="predicted"/>
<evidence type="ECO:0000256" key="1">
    <source>
        <dbReference type="SAM" id="MobiDB-lite"/>
    </source>
</evidence>